<reference evidence="3 4" key="1">
    <citation type="journal article" date="2018" name="Sci. Rep.">
        <title>Comparative analysis of the Pocillopora damicornis genome highlights role of immune system in coral evolution.</title>
        <authorList>
            <person name="Cunning R."/>
            <person name="Bay R.A."/>
            <person name="Gillette P."/>
            <person name="Baker A.C."/>
            <person name="Traylor-Knowles N."/>
        </authorList>
    </citation>
    <scope>NUCLEOTIDE SEQUENCE [LARGE SCALE GENOMIC DNA]</scope>
    <source>
        <strain evidence="3">RSMAS</strain>
        <tissue evidence="3">Whole animal</tissue>
    </source>
</reference>
<dbReference type="AlphaFoldDB" id="A0A3M6UYK1"/>
<dbReference type="InterPro" id="IPR039629">
    <property type="entry name" value="R3HDM4"/>
</dbReference>
<feature type="region of interest" description="Disordered" evidence="1">
    <location>
        <begin position="68"/>
        <end position="108"/>
    </location>
</feature>
<feature type="domain" description="R3H-associated N-terminal" evidence="2">
    <location>
        <begin position="97"/>
        <end position="223"/>
    </location>
</feature>
<evidence type="ECO:0000259" key="2">
    <source>
        <dbReference type="Pfam" id="PF13902"/>
    </source>
</evidence>
<protein>
    <recommendedName>
        <fullName evidence="2">R3H-associated N-terminal domain-containing protein</fullName>
    </recommendedName>
</protein>
<dbReference type="STRING" id="46731.A0A3M6UYK1"/>
<keyword evidence="4" id="KW-1185">Reference proteome</keyword>
<evidence type="ECO:0000256" key="1">
    <source>
        <dbReference type="SAM" id="MobiDB-lite"/>
    </source>
</evidence>
<dbReference type="Proteomes" id="UP000275408">
    <property type="component" value="Unassembled WGS sequence"/>
</dbReference>
<sequence length="310" mass="35519">MNHCITGRNLSSAIFCFGYSRLSYFGKLLELQVIFLGTMGVINVNEHFRNRRNQGMIENYGADHASEEEYLEPTPQQDSSQRRHTRNRSQKKKVQYNSRNTGRRVKTGSRPMRRYENFCFLLSLVDHEEIGELDISDLVSNNTSVFAKLLSNEESMKIWNGFVNLSEEEQEAFMVPKRKTAAPVQDVDRGNTAEDDIPTERDAVAVAEKAFNRIEGRIRGTLTKKRFPMGGLKYHEQEVVAYFSEDPTAVMISSVPSSFDRLLVHGVCQFLGLKSKSTSRNGDHIMEIENKQDTFCVPSLLLSQYLEKRR</sequence>
<gene>
    <name evidence="3" type="ORF">pdam_00010787</name>
</gene>
<dbReference type="InterPro" id="IPR025952">
    <property type="entry name" value="R3H-assoc_dom"/>
</dbReference>
<dbReference type="GO" id="GO:0003676">
    <property type="term" value="F:nucleic acid binding"/>
    <property type="evidence" value="ECO:0007669"/>
    <property type="project" value="InterPro"/>
</dbReference>
<name>A0A3M6UYK1_POCDA</name>
<dbReference type="Pfam" id="PF13902">
    <property type="entry name" value="R3H-assoc"/>
    <property type="match status" value="1"/>
</dbReference>
<accession>A0A3M6UYK1</accession>
<dbReference type="PANTHER" id="PTHR32019:SF2">
    <property type="entry name" value="R3H DOMAIN-CONTAINING PROTEIN 4"/>
    <property type="match status" value="1"/>
</dbReference>
<evidence type="ECO:0000313" key="3">
    <source>
        <dbReference type="EMBL" id="RMX58752.1"/>
    </source>
</evidence>
<dbReference type="EMBL" id="RCHS01000457">
    <property type="protein sequence ID" value="RMX58752.1"/>
    <property type="molecule type" value="Genomic_DNA"/>
</dbReference>
<comment type="caution">
    <text evidence="3">The sequence shown here is derived from an EMBL/GenBank/DDBJ whole genome shotgun (WGS) entry which is preliminary data.</text>
</comment>
<dbReference type="InterPro" id="IPR036867">
    <property type="entry name" value="R3H_dom_sf"/>
</dbReference>
<proteinExistence type="predicted"/>
<dbReference type="PANTHER" id="PTHR32019">
    <property type="entry name" value="R3H DOMAIN-CONTAINING PROTEIN 4"/>
    <property type="match status" value="1"/>
</dbReference>
<organism evidence="3 4">
    <name type="scientific">Pocillopora damicornis</name>
    <name type="common">Cauliflower coral</name>
    <name type="synonym">Millepora damicornis</name>
    <dbReference type="NCBI Taxonomy" id="46731"/>
    <lineage>
        <taxon>Eukaryota</taxon>
        <taxon>Metazoa</taxon>
        <taxon>Cnidaria</taxon>
        <taxon>Anthozoa</taxon>
        <taxon>Hexacorallia</taxon>
        <taxon>Scleractinia</taxon>
        <taxon>Astrocoeniina</taxon>
        <taxon>Pocilloporidae</taxon>
        <taxon>Pocillopora</taxon>
    </lineage>
</organism>
<dbReference type="OrthoDB" id="10248581at2759"/>
<dbReference type="SUPFAM" id="SSF82708">
    <property type="entry name" value="R3H domain"/>
    <property type="match status" value="1"/>
</dbReference>
<evidence type="ECO:0000313" key="4">
    <source>
        <dbReference type="Proteomes" id="UP000275408"/>
    </source>
</evidence>
<feature type="compositionally biased region" description="Basic residues" evidence="1">
    <location>
        <begin position="82"/>
        <end position="94"/>
    </location>
</feature>